<gene>
    <name evidence="1" type="ORF">V5E97_16945</name>
</gene>
<organism evidence="1">
    <name type="scientific">Singulisphaera sp. Ch08</name>
    <dbReference type="NCBI Taxonomy" id="3120278"/>
    <lineage>
        <taxon>Bacteria</taxon>
        <taxon>Pseudomonadati</taxon>
        <taxon>Planctomycetota</taxon>
        <taxon>Planctomycetia</taxon>
        <taxon>Isosphaerales</taxon>
        <taxon>Isosphaeraceae</taxon>
        <taxon>Singulisphaera</taxon>
    </lineage>
</organism>
<protein>
    <recommendedName>
        <fullName evidence="2">DUF2007 domain-containing protein</fullName>
    </recommendedName>
</protein>
<dbReference type="EMBL" id="CP155447">
    <property type="protein sequence ID" value="XBH07655.1"/>
    <property type="molecule type" value="Genomic_DNA"/>
</dbReference>
<name>A0AAU7CRS4_9BACT</name>
<evidence type="ECO:0008006" key="2">
    <source>
        <dbReference type="Google" id="ProtNLM"/>
    </source>
</evidence>
<proteinExistence type="predicted"/>
<sequence length="80" mass="8811">MLSTISETTMWQRHLASVIRSGLIDRAAVVDFRGLHAVVGVYKDGSYSAPLAKYSEYRRAEDAMAVVQRLAEPTALVEAN</sequence>
<evidence type="ECO:0000313" key="1">
    <source>
        <dbReference type="EMBL" id="XBH07655.1"/>
    </source>
</evidence>
<dbReference type="RefSeq" id="WP_406700495.1">
    <property type="nucleotide sequence ID" value="NZ_CP155447.1"/>
</dbReference>
<accession>A0AAU7CRS4</accession>
<reference evidence="1" key="1">
    <citation type="submission" date="2024-05" db="EMBL/GenBank/DDBJ databases">
        <title>Planctomycetes of the genus Singulisphaera possess chitinolytic capabilities.</title>
        <authorList>
            <person name="Ivanova A."/>
        </authorList>
    </citation>
    <scope>NUCLEOTIDE SEQUENCE</scope>
    <source>
        <strain evidence="1">Ch08T</strain>
    </source>
</reference>
<dbReference type="AlphaFoldDB" id="A0AAU7CRS4"/>